<evidence type="ECO:0000313" key="2">
    <source>
        <dbReference type="Proteomes" id="UP000003089"/>
    </source>
</evidence>
<keyword evidence="2" id="KW-1185">Reference proteome</keyword>
<sequence length="33" mass="3929">MDFVYQSIELFDWTFFVSPVGIPLSLHQKQKQV</sequence>
<dbReference type="STRING" id="997884.HMPREF1068_04225"/>
<dbReference type="AlphaFoldDB" id="I8WZ76"/>
<gene>
    <name evidence="1" type="ORF">HMPREF1068_04225</name>
</gene>
<evidence type="ECO:0000313" key="1">
    <source>
        <dbReference type="EMBL" id="EIY43900.1"/>
    </source>
</evidence>
<accession>I8WZ76</accession>
<organism evidence="1 2">
    <name type="scientific">Bacteroides nordii CL02T12C05</name>
    <dbReference type="NCBI Taxonomy" id="997884"/>
    <lineage>
        <taxon>Bacteria</taxon>
        <taxon>Pseudomonadati</taxon>
        <taxon>Bacteroidota</taxon>
        <taxon>Bacteroidia</taxon>
        <taxon>Bacteroidales</taxon>
        <taxon>Bacteroidaceae</taxon>
        <taxon>Bacteroides</taxon>
    </lineage>
</organism>
<reference evidence="1 2" key="1">
    <citation type="submission" date="2012-02" db="EMBL/GenBank/DDBJ databases">
        <title>The Genome Sequence of Bacteroides nordii CL02T12C05.</title>
        <authorList>
            <consortium name="The Broad Institute Genome Sequencing Platform"/>
            <person name="Earl A."/>
            <person name="Ward D."/>
            <person name="Feldgarden M."/>
            <person name="Gevers D."/>
            <person name="Zitomersky N.L."/>
            <person name="Coyne M.J."/>
            <person name="Comstock L.E."/>
            <person name="Young S.K."/>
            <person name="Zeng Q."/>
            <person name="Gargeya S."/>
            <person name="Fitzgerald M."/>
            <person name="Haas B."/>
            <person name="Abouelleil A."/>
            <person name="Alvarado L."/>
            <person name="Arachchi H.M."/>
            <person name="Berlin A."/>
            <person name="Chapman S.B."/>
            <person name="Gearin G."/>
            <person name="Goldberg J."/>
            <person name="Griggs A."/>
            <person name="Gujja S."/>
            <person name="Hansen M."/>
            <person name="Heiman D."/>
            <person name="Howarth C."/>
            <person name="Larimer J."/>
            <person name="Lui A."/>
            <person name="MacDonald P.J.P."/>
            <person name="McCowen C."/>
            <person name="Montmayeur A."/>
            <person name="Murphy C."/>
            <person name="Neiman D."/>
            <person name="Pearson M."/>
            <person name="Priest M."/>
            <person name="Roberts A."/>
            <person name="Saif S."/>
            <person name="Shea T."/>
            <person name="Sisk P."/>
            <person name="Stolte C."/>
            <person name="Sykes S."/>
            <person name="Wortman J."/>
            <person name="Nusbaum C."/>
            <person name="Birren B."/>
        </authorList>
    </citation>
    <scope>NUCLEOTIDE SEQUENCE [LARGE SCALE GENOMIC DNA]</scope>
    <source>
        <strain evidence="1 2">CL02T12C05</strain>
    </source>
</reference>
<dbReference type="EMBL" id="AGXS01000028">
    <property type="protein sequence ID" value="EIY43900.1"/>
    <property type="molecule type" value="Genomic_DNA"/>
</dbReference>
<proteinExistence type="predicted"/>
<protein>
    <submittedName>
        <fullName evidence="1">Uncharacterized protein</fullName>
    </submittedName>
</protein>
<dbReference type="HOGENOM" id="CLU_219647_0_0_10"/>
<comment type="caution">
    <text evidence="1">The sequence shown here is derived from an EMBL/GenBank/DDBJ whole genome shotgun (WGS) entry which is preliminary data.</text>
</comment>
<name>I8WZ76_9BACE</name>
<dbReference type="Proteomes" id="UP000003089">
    <property type="component" value="Unassembled WGS sequence"/>
</dbReference>